<keyword evidence="1" id="KW-0732">Signal</keyword>
<proteinExistence type="predicted"/>
<dbReference type="AlphaFoldDB" id="A0A2M4B0U2"/>
<protein>
    <submittedName>
        <fullName evidence="2">Putative secreted protein</fullName>
    </submittedName>
</protein>
<dbReference type="EMBL" id="GGFK01013329">
    <property type="protein sequence ID" value="MBW46650.1"/>
    <property type="molecule type" value="Transcribed_RNA"/>
</dbReference>
<evidence type="ECO:0000256" key="1">
    <source>
        <dbReference type="SAM" id="SignalP"/>
    </source>
</evidence>
<evidence type="ECO:0000313" key="2">
    <source>
        <dbReference type="EMBL" id="MBW46650.1"/>
    </source>
</evidence>
<name>A0A2M4B0U2_9DIPT</name>
<feature type="chain" id="PRO_5014837526" evidence="1">
    <location>
        <begin position="20"/>
        <end position="81"/>
    </location>
</feature>
<accession>A0A2M4B0U2</accession>
<reference evidence="2" key="1">
    <citation type="submission" date="2018-01" db="EMBL/GenBank/DDBJ databases">
        <title>An insight into the sialome of Amazonian anophelines.</title>
        <authorList>
            <person name="Ribeiro J.M."/>
            <person name="Scarpassa V."/>
            <person name="Calvo E."/>
        </authorList>
    </citation>
    <scope>NUCLEOTIDE SEQUENCE</scope>
    <source>
        <tissue evidence="2">Salivary glands</tissue>
    </source>
</reference>
<sequence>MFKLLLLWMALGCSGPIGTERPLDARRLCSSTVSLLTEVVVVVERLDSSSSDTSVGIEPVLMSFRERYLPGADSILVMVAC</sequence>
<feature type="signal peptide" evidence="1">
    <location>
        <begin position="1"/>
        <end position="19"/>
    </location>
</feature>
<organism evidence="2">
    <name type="scientific">Anopheles triannulatus</name>
    <dbReference type="NCBI Taxonomy" id="58253"/>
    <lineage>
        <taxon>Eukaryota</taxon>
        <taxon>Metazoa</taxon>
        <taxon>Ecdysozoa</taxon>
        <taxon>Arthropoda</taxon>
        <taxon>Hexapoda</taxon>
        <taxon>Insecta</taxon>
        <taxon>Pterygota</taxon>
        <taxon>Neoptera</taxon>
        <taxon>Endopterygota</taxon>
        <taxon>Diptera</taxon>
        <taxon>Nematocera</taxon>
        <taxon>Culicoidea</taxon>
        <taxon>Culicidae</taxon>
        <taxon>Anophelinae</taxon>
        <taxon>Anopheles</taxon>
    </lineage>
</organism>